<feature type="signal peptide" evidence="2">
    <location>
        <begin position="1"/>
        <end position="30"/>
    </location>
</feature>
<evidence type="ECO:0008006" key="5">
    <source>
        <dbReference type="Google" id="ProtNLM"/>
    </source>
</evidence>
<dbReference type="RefSeq" id="WP_345486377.1">
    <property type="nucleotide sequence ID" value="NZ_BAAAWU010000001.1"/>
</dbReference>
<gene>
    <name evidence="3" type="ORF">ACFFTP_04805</name>
</gene>
<dbReference type="PROSITE" id="PS51318">
    <property type="entry name" value="TAT"/>
    <property type="match status" value="1"/>
</dbReference>
<feature type="chain" id="PRO_5047105587" description="Lipoprotein" evidence="2">
    <location>
        <begin position="31"/>
        <end position="185"/>
    </location>
</feature>
<feature type="region of interest" description="Disordered" evidence="1">
    <location>
        <begin position="25"/>
        <end position="46"/>
    </location>
</feature>
<protein>
    <recommendedName>
        <fullName evidence="5">Lipoprotein</fullName>
    </recommendedName>
</protein>
<sequence length="185" mass="20316">MSARPRPLMAALALAAVTSLALGAAPAATADPAPKPAGKDWPHPDLKRTYEATKKYRSEQAAIADGYLRTDECVEDPELGGMGYHYVKPAYVGSTDPTKPAAVLYEEDHKTGKRELVAVEWVVPNTGQPRPRLFNRGFDGPFDFEPVGPHYSLHAWIFKKNPRGVFAPYNPRVHCTPCPEDHPKA</sequence>
<organism evidence="3 4">
    <name type="scientific">Streptomyces roseoviridis</name>
    <dbReference type="NCBI Taxonomy" id="67361"/>
    <lineage>
        <taxon>Bacteria</taxon>
        <taxon>Bacillati</taxon>
        <taxon>Actinomycetota</taxon>
        <taxon>Actinomycetes</taxon>
        <taxon>Kitasatosporales</taxon>
        <taxon>Streptomycetaceae</taxon>
        <taxon>Streptomyces</taxon>
    </lineage>
</organism>
<accession>A0ABV5QJ44</accession>
<comment type="caution">
    <text evidence="3">The sequence shown here is derived from an EMBL/GenBank/DDBJ whole genome shotgun (WGS) entry which is preliminary data.</text>
</comment>
<proteinExistence type="predicted"/>
<evidence type="ECO:0000313" key="4">
    <source>
        <dbReference type="Proteomes" id="UP001589716"/>
    </source>
</evidence>
<dbReference type="InterPro" id="IPR006311">
    <property type="entry name" value="TAT_signal"/>
</dbReference>
<dbReference type="EMBL" id="JBHMCT010000005">
    <property type="protein sequence ID" value="MFB9553518.1"/>
    <property type="molecule type" value="Genomic_DNA"/>
</dbReference>
<name>A0ABV5QJ44_9ACTN</name>
<dbReference type="Proteomes" id="UP001589716">
    <property type="component" value="Unassembled WGS sequence"/>
</dbReference>
<evidence type="ECO:0000256" key="1">
    <source>
        <dbReference type="SAM" id="MobiDB-lite"/>
    </source>
</evidence>
<reference evidence="3 4" key="1">
    <citation type="submission" date="2024-09" db="EMBL/GenBank/DDBJ databases">
        <authorList>
            <person name="Sun Q."/>
            <person name="Mori K."/>
        </authorList>
    </citation>
    <scope>NUCLEOTIDE SEQUENCE [LARGE SCALE GENOMIC DNA]</scope>
    <source>
        <strain evidence="3 4">JCM 4414</strain>
    </source>
</reference>
<keyword evidence="2" id="KW-0732">Signal</keyword>
<feature type="compositionally biased region" description="Basic and acidic residues" evidence="1">
    <location>
        <begin position="37"/>
        <end position="46"/>
    </location>
</feature>
<evidence type="ECO:0000313" key="3">
    <source>
        <dbReference type="EMBL" id="MFB9553518.1"/>
    </source>
</evidence>
<keyword evidence="4" id="KW-1185">Reference proteome</keyword>
<evidence type="ECO:0000256" key="2">
    <source>
        <dbReference type="SAM" id="SignalP"/>
    </source>
</evidence>